<organism evidence="4 5">
    <name type="scientific">Saccharomonospora amisosensis</name>
    <dbReference type="NCBI Taxonomy" id="1128677"/>
    <lineage>
        <taxon>Bacteria</taxon>
        <taxon>Bacillati</taxon>
        <taxon>Actinomycetota</taxon>
        <taxon>Actinomycetes</taxon>
        <taxon>Pseudonocardiales</taxon>
        <taxon>Pseudonocardiaceae</taxon>
        <taxon>Saccharomonospora</taxon>
    </lineage>
</organism>
<reference evidence="4 5" key="1">
    <citation type="submission" date="2020-03" db="EMBL/GenBank/DDBJ databases">
        <title>Sequencing the genomes of 1000 actinobacteria strains.</title>
        <authorList>
            <person name="Klenk H.-P."/>
        </authorList>
    </citation>
    <scope>NUCLEOTIDE SEQUENCE [LARGE SCALE GENOMIC DNA]</scope>
    <source>
        <strain evidence="4 5">DSM 45685</strain>
    </source>
</reference>
<dbReference type="InterPro" id="IPR029058">
    <property type="entry name" value="AB_hydrolase_fold"/>
</dbReference>
<proteinExistence type="predicted"/>
<dbReference type="PRINTS" id="PR00111">
    <property type="entry name" value="ABHYDROLASE"/>
</dbReference>
<dbReference type="InterPro" id="IPR000073">
    <property type="entry name" value="AB_hydrolase_1"/>
</dbReference>
<gene>
    <name evidence="4" type="ORF">FHU38_002746</name>
</gene>
<dbReference type="AlphaFoldDB" id="A0A7X5ZR30"/>
<feature type="region of interest" description="Disordered" evidence="2">
    <location>
        <begin position="1"/>
        <end position="22"/>
    </location>
</feature>
<keyword evidence="1" id="KW-0378">Hydrolase</keyword>
<sequence length="276" mass="29809">MPHASESATARPARQEPRWDGMPYFRAGSGQPLAFLPGLTPHHRQPRGSQRLFQLSQLKPLSSRHEVWWINRRPGLPPGATIADLAGDYAAMLRERFGGPVDVVGVSTGGSIALQLAADHPDVVDRLVVVSAAHRLGPLGRAVQREAATQLRAGRPRRANAALFTLLGTRRFSRKLLKGAGWLLGPVVFGTGDRDLLLTLEAEEAFDIEDRLPRITASTLVVGGALDPCYGAELFEHTAARMPNAELTLCGGKGHVGPQSRPLARAVRTFLAGRPR</sequence>
<dbReference type="EMBL" id="JAAOYM010000001">
    <property type="protein sequence ID" value="NIJ12402.1"/>
    <property type="molecule type" value="Genomic_DNA"/>
</dbReference>
<accession>A0A7X5ZR30</accession>
<feature type="domain" description="AB hydrolase-1" evidence="3">
    <location>
        <begin position="50"/>
        <end position="266"/>
    </location>
</feature>
<dbReference type="GO" id="GO:0016787">
    <property type="term" value="F:hydrolase activity"/>
    <property type="evidence" value="ECO:0007669"/>
    <property type="project" value="UniProtKB-KW"/>
</dbReference>
<dbReference type="Proteomes" id="UP000545493">
    <property type="component" value="Unassembled WGS sequence"/>
</dbReference>
<name>A0A7X5ZR30_9PSEU</name>
<dbReference type="Pfam" id="PF12697">
    <property type="entry name" value="Abhydrolase_6"/>
    <property type="match status" value="1"/>
</dbReference>
<comment type="caution">
    <text evidence="4">The sequence shown here is derived from an EMBL/GenBank/DDBJ whole genome shotgun (WGS) entry which is preliminary data.</text>
</comment>
<evidence type="ECO:0000256" key="2">
    <source>
        <dbReference type="SAM" id="MobiDB-lite"/>
    </source>
</evidence>
<evidence type="ECO:0000313" key="5">
    <source>
        <dbReference type="Proteomes" id="UP000545493"/>
    </source>
</evidence>
<dbReference type="PANTHER" id="PTHR43798">
    <property type="entry name" value="MONOACYLGLYCEROL LIPASE"/>
    <property type="match status" value="1"/>
</dbReference>
<dbReference type="RefSeq" id="WP_167171103.1">
    <property type="nucleotide sequence ID" value="NZ_JAAOYM010000001.1"/>
</dbReference>
<dbReference type="GO" id="GO:0016020">
    <property type="term" value="C:membrane"/>
    <property type="evidence" value="ECO:0007669"/>
    <property type="project" value="TreeGrafter"/>
</dbReference>
<dbReference type="InterPro" id="IPR050266">
    <property type="entry name" value="AB_hydrolase_sf"/>
</dbReference>
<dbReference type="PANTHER" id="PTHR43798:SF31">
    <property type="entry name" value="AB HYDROLASE SUPERFAMILY PROTEIN YCLE"/>
    <property type="match status" value="1"/>
</dbReference>
<keyword evidence="5" id="KW-1185">Reference proteome</keyword>
<dbReference type="SUPFAM" id="SSF53474">
    <property type="entry name" value="alpha/beta-Hydrolases"/>
    <property type="match status" value="1"/>
</dbReference>
<dbReference type="Gene3D" id="3.40.50.1820">
    <property type="entry name" value="alpha/beta hydrolase"/>
    <property type="match status" value="1"/>
</dbReference>
<evidence type="ECO:0000259" key="3">
    <source>
        <dbReference type="Pfam" id="PF12697"/>
    </source>
</evidence>
<evidence type="ECO:0000256" key="1">
    <source>
        <dbReference type="ARBA" id="ARBA00022801"/>
    </source>
</evidence>
<protein>
    <submittedName>
        <fullName evidence="4">Pimeloyl-ACP methyl ester carboxylesterase</fullName>
    </submittedName>
</protein>
<evidence type="ECO:0000313" key="4">
    <source>
        <dbReference type="EMBL" id="NIJ12402.1"/>
    </source>
</evidence>